<dbReference type="InterPro" id="IPR018389">
    <property type="entry name" value="DctP_fam"/>
</dbReference>
<evidence type="ECO:0000256" key="2">
    <source>
        <dbReference type="ARBA" id="ARBA00022448"/>
    </source>
</evidence>
<evidence type="ECO:0008006" key="5">
    <source>
        <dbReference type="Google" id="ProtNLM"/>
    </source>
</evidence>
<evidence type="ECO:0000313" key="4">
    <source>
        <dbReference type="EMBL" id="SVA41332.1"/>
    </source>
</evidence>
<keyword evidence="2" id="KW-0813">Transport</keyword>
<gene>
    <name evidence="4" type="ORF">METZ01_LOCUS94186</name>
</gene>
<dbReference type="Gene3D" id="3.40.190.170">
    <property type="entry name" value="Bacterial extracellular solute-binding protein, family 7"/>
    <property type="match status" value="1"/>
</dbReference>
<dbReference type="AlphaFoldDB" id="A0A381VM13"/>
<dbReference type="PANTHER" id="PTHR33376:SF7">
    <property type="entry name" value="C4-DICARBOXYLATE-BINDING PROTEIN DCTB"/>
    <property type="match status" value="1"/>
</dbReference>
<organism evidence="4">
    <name type="scientific">marine metagenome</name>
    <dbReference type="NCBI Taxonomy" id="408172"/>
    <lineage>
        <taxon>unclassified sequences</taxon>
        <taxon>metagenomes</taxon>
        <taxon>ecological metagenomes</taxon>
    </lineage>
</organism>
<dbReference type="Pfam" id="PF03480">
    <property type="entry name" value="DctP"/>
    <property type="match status" value="1"/>
</dbReference>
<sequence length="327" mass="35870">MKLIATILATAATSLAVCSISTTPAFSGEVTLRGASCFPIGSPPSRGFEAVVKEVNARGKGVLQIKLVGGAPAIGSPFTLTQKMAGGAYDIVGCTEAYFGNVLREVAVMRLSPKPYSELRKNGAIAYLQKLLHGKNIHFVARHNDHGPFNLWLNKKIDKPDLTGLNLRVAPVYTAFFKKLGATVQTAAMPQIYTLMENNTVQGFGWPAGAFVPPWMKVTKYQVEPGFYWSTLHTLVNLKKWQSLGKAQQDLLNKIGLEFESRHEPGNAALTARLKKGLAKRTKAGMKVIEFKGANRKKWLDAAYTSAWQEVLERSPKHGKALEKLFR</sequence>
<accession>A0A381VM13</accession>
<dbReference type="NCBIfam" id="NF037995">
    <property type="entry name" value="TRAP_S1"/>
    <property type="match status" value="1"/>
</dbReference>
<proteinExistence type="inferred from homology"/>
<protein>
    <recommendedName>
        <fullName evidence="5">Solute-binding protein</fullName>
    </recommendedName>
</protein>
<evidence type="ECO:0000256" key="1">
    <source>
        <dbReference type="ARBA" id="ARBA00009023"/>
    </source>
</evidence>
<dbReference type="EMBL" id="UINC01009212">
    <property type="protein sequence ID" value="SVA41332.1"/>
    <property type="molecule type" value="Genomic_DNA"/>
</dbReference>
<reference evidence="4" key="1">
    <citation type="submission" date="2018-05" db="EMBL/GenBank/DDBJ databases">
        <authorList>
            <person name="Lanie J.A."/>
            <person name="Ng W.-L."/>
            <person name="Kazmierczak K.M."/>
            <person name="Andrzejewski T.M."/>
            <person name="Davidsen T.M."/>
            <person name="Wayne K.J."/>
            <person name="Tettelin H."/>
            <person name="Glass J.I."/>
            <person name="Rusch D."/>
            <person name="Podicherti R."/>
            <person name="Tsui H.-C.T."/>
            <person name="Winkler M.E."/>
        </authorList>
    </citation>
    <scope>NUCLEOTIDE SEQUENCE</scope>
</reference>
<keyword evidence="3" id="KW-0732">Signal</keyword>
<dbReference type="GO" id="GO:0055085">
    <property type="term" value="P:transmembrane transport"/>
    <property type="evidence" value="ECO:0007669"/>
    <property type="project" value="InterPro"/>
</dbReference>
<evidence type="ECO:0000256" key="3">
    <source>
        <dbReference type="ARBA" id="ARBA00022729"/>
    </source>
</evidence>
<name>A0A381VM13_9ZZZZ</name>
<dbReference type="PANTHER" id="PTHR33376">
    <property type="match status" value="1"/>
</dbReference>
<comment type="similarity">
    <text evidence="1">Belongs to the bacterial solute-binding protein 7 family.</text>
</comment>
<dbReference type="InterPro" id="IPR038404">
    <property type="entry name" value="TRAP_DctP_sf"/>
</dbReference>